<feature type="region of interest" description="Disordered" evidence="2">
    <location>
        <begin position="242"/>
        <end position="604"/>
    </location>
</feature>
<feature type="coiled-coil region" evidence="1">
    <location>
        <begin position="1025"/>
        <end position="1059"/>
    </location>
</feature>
<name>A0A813JS02_POLGL</name>
<evidence type="ECO:0008006" key="5">
    <source>
        <dbReference type="Google" id="ProtNLM"/>
    </source>
</evidence>
<feature type="compositionally biased region" description="Gly residues" evidence="2">
    <location>
        <begin position="56"/>
        <end position="74"/>
    </location>
</feature>
<keyword evidence="1" id="KW-0175">Coiled coil</keyword>
<feature type="compositionally biased region" description="Polar residues" evidence="2">
    <location>
        <begin position="565"/>
        <end position="582"/>
    </location>
</feature>
<dbReference type="GO" id="GO:0005200">
    <property type="term" value="F:structural constituent of cytoskeleton"/>
    <property type="evidence" value="ECO:0007669"/>
    <property type="project" value="TreeGrafter"/>
</dbReference>
<comment type="caution">
    <text evidence="3">The sequence shown here is derived from an EMBL/GenBank/DDBJ whole genome shotgun (WGS) entry which is preliminary data.</text>
</comment>
<feature type="compositionally biased region" description="Gly residues" evidence="2">
    <location>
        <begin position="38"/>
        <end position="49"/>
    </location>
</feature>
<organism evidence="3 4">
    <name type="scientific">Polarella glacialis</name>
    <name type="common">Dinoflagellate</name>
    <dbReference type="NCBI Taxonomy" id="89957"/>
    <lineage>
        <taxon>Eukaryota</taxon>
        <taxon>Sar</taxon>
        <taxon>Alveolata</taxon>
        <taxon>Dinophyceae</taxon>
        <taxon>Suessiales</taxon>
        <taxon>Suessiaceae</taxon>
        <taxon>Polarella</taxon>
    </lineage>
</organism>
<feature type="compositionally biased region" description="Basic and acidic residues" evidence="2">
    <location>
        <begin position="648"/>
        <end position="668"/>
    </location>
</feature>
<accession>A0A813JS02</accession>
<feature type="region of interest" description="Disordered" evidence="2">
    <location>
        <begin position="906"/>
        <end position="930"/>
    </location>
</feature>
<feature type="compositionally biased region" description="Low complexity" evidence="2">
    <location>
        <begin position="180"/>
        <end position="206"/>
    </location>
</feature>
<gene>
    <name evidence="3" type="ORF">PGLA2088_LOCUS23361</name>
</gene>
<protein>
    <recommendedName>
        <fullName evidence="5">Centrosomal protein of 162 kDa</fullName>
    </recommendedName>
</protein>
<feature type="compositionally biased region" description="Low complexity" evidence="2">
    <location>
        <begin position="484"/>
        <end position="515"/>
    </location>
</feature>
<feature type="compositionally biased region" description="Low complexity" evidence="2">
    <location>
        <begin position="27"/>
        <end position="37"/>
    </location>
</feature>
<feature type="region of interest" description="Disordered" evidence="2">
    <location>
        <begin position="124"/>
        <end position="225"/>
    </location>
</feature>
<feature type="coiled-coil region" evidence="1">
    <location>
        <begin position="774"/>
        <end position="822"/>
    </location>
</feature>
<feature type="compositionally biased region" description="Gly residues" evidence="2">
    <location>
        <begin position="168"/>
        <end position="179"/>
    </location>
</feature>
<feature type="compositionally biased region" description="Basic and acidic residues" evidence="2">
    <location>
        <begin position="683"/>
        <end position="695"/>
    </location>
</feature>
<feature type="coiled-coil region" evidence="1">
    <location>
        <begin position="1808"/>
        <end position="1875"/>
    </location>
</feature>
<dbReference type="GO" id="GO:0005856">
    <property type="term" value="C:cytoskeleton"/>
    <property type="evidence" value="ECO:0007669"/>
    <property type="project" value="TreeGrafter"/>
</dbReference>
<feature type="region of interest" description="Disordered" evidence="2">
    <location>
        <begin position="620"/>
        <end position="698"/>
    </location>
</feature>
<feature type="region of interest" description="Disordered" evidence="2">
    <location>
        <begin position="1235"/>
        <end position="1261"/>
    </location>
</feature>
<dbReference type="Proteomes" id="UP000626109">
    <property type="component" value="Unassembled WGS sequence"/>
</dbReference>
<feature type="coiled-coil region" evidence="1">
    <location>
        <begin position="955"/>
        <end position="996"/>
    </location>
</feature>
<dbReference type="EMBL" id="CAJNNW010026176">
    <property type="protein sequence ID" value="CAE8683251.1"/>
    <property type="molecule type" value="Genomic_DNA"/>
</dbReference>
<sequence>MDLSRSDSQGSLNAFLEASNEDEESLQLKQPGKQGQQGQQGRGGGGGARGSHDYAGGMGMSRSGGMGGMGGMRGSGSSHRSAGDFMEGVGGPEYGGASYAKRYGQGGGAGASYDPLANIDLGTLKVPDRGQGKASPKQVQKEVGSTPSNRFGSSAGALARSQSLETGRGAGAAGHGASAGRGTPTARQSAASRQAAAAAPPAASASLSDSESSVGQSASADAGEAGGAVSVFASFKNDMQKLRESAEEMRAEEVRQKEKLKEEAEEAVRKEAEEAERKKKEAEEELERKKKEAEEELARIKKEAEEEVERKKKEAEEAEKKRKQEEEADKKKKEDEEKRKKEEEAQRKKQEEEDAEQKRKEAEAQTRQEEEDRQRREDEEARQDEEQRRKPEEDRRDRDSEAARSQAGDRADVESCTSERHPATEREASVARTVEQSSRQPSVERPASAKEERFEQQRPQQPLQESSPRPPLPPRPQATFPQEQKPQPTAPQQLQQPQAVPQPPQQASDQPQQQPQQPPPQAPQPQPQQARQASTAWPSPTPGPSPAQSQQTSPRPVLPVPQRQAPPSATEQRNQASEQGSGRSKAEASPAFSRSFAESALPGASSNSLTLMASVVRDSLDPSPFASSARGGDTPGPQSSPVGADSRTGPDSRIGPDSRWRLPCDDGKVLVLRSTDSAEDEERSAFWRAQERRGQDNAPRVSFEANDSLLMGSTVLKGSPSHGSELNASDGRSFFERFGTLRPEELKAAQDATMQRAAAEAYEDMGLRVDRLKLEAFQLEIQGLKRKMALLEEFNGELVGAKANAESEAVKLDEQVMRLRLENRKLQDGAAAHTAAVREMAACRAQLEYQLEAVQAELAERGTNVASAAAVSASQRDGLALRIASLEAEIADLREDRDTLREDLASREATSATGPEAQAASSLRAALESRRLQDASGSTLEQRLLEADGSDEDLARRLKAELELSEKMLRGFEKENENLAQQNRQLRQGARLKREEVDGRQLQLVADLNNAKASADANPASMRRVAELERELVAVKERADEHGRELEKCREAKRALERELLTGPQQQQRGADLSVADAARLGASEAARSKAVADVAELQEKVRFFAESQQQMVEDRMEVARLAEELRASRGENAELRRRPGAKEASRRTAELRKQIEELQECLRKRHPDSILALVKACEPPPEQRRELRELQGKVEELEAQLAERDELYDRRVRALRAQYDHMRLEFERRAEGRVQAEAQDAGHSPSGALSAFPRDEARRAAPDREAVLMARIKDLERQVEHTKSYYLTKLRKREPLVPSPSKPSSKPGANGAGGGGNNPDSRQGQHVQHLQQQLRDRDARIDELSRTLEGARGSAGYAALAAESRMPSRHSSVMSEGVHCPGVSGLRLFLASPEGVVLAGLCAEQRALAHFARRRRFDEVAAQARLLLSVLSAQEAAAAAGRARADDFSGAEVGASPVGFLPLRGLGQQDDALRLGAHTPLPSSVWASWRRSAEVLASVAASASLQSGIREEELASQVAAALAEFRGCLESVLRRLLCLPAGGDEGVAAITASASMQPALESLLPRLLLEGAREQMDDTSVYGSRMTPTAVAVLQDAEAHAGLDHKLPWSELLAVLKRSGLGGDQLLQECRQAAHPDWTLSMPELRQLLGATPGAPSSQTSAAASSFVHALTRIRLAVASHGHPLLLAFRGLDKESEGFVARGDFLEALRSIPCALSLEERLQLAAYFSPAGDPRWVCYPLLLQSVVPERGREGRAVAAISASCDGARWAAPRAGSSSLTSPFDDGGVQQDAWAGGQRSFTENQRSLALQRQELVEAQAETQFLRERLRVQESRSSEQAALVAELAVQPPAQAVRRLQAEVAVLESRVLEQQTNLLAGARKAEITLRADLDVSRHEAATLRRALEARDAEVRRYQTELEMIISELAFLRGGADGEAG</sequence>
<feature type="compositionally biased region" description="Polar residues" evidence="2">
    <location>
        <begin position="143"/>
        <end position="152"/>
    </location>
</feature>
<feature type="region of interest" description="Disordered" evidence="2">
    <location>
        <begin position="1287"/>
        <end position="1335"/>
    </location>
</feature>
<feature type="compositionally biased region" description="Polar residues" evidence="2">
    <location>
        <begin position="207"/>
        <end position="216"/>
    </location>
</feature>
<evidence type="ECO:0000313" key="3">
    <source>
        <dbReference type="EMBL" id="CAE8683251.1"/>
    </source>
</evidence>
<dbReference type="PANTHER" id="PTHR47357:SF1">
    <property type="entry name" value="SPINDLE POLE BODY COMPONENT 110"/>
    <property type="match status" value="1"/>
</dbReference>
<feature type="compositionally biased region" description="Pro residues" evidence="2">
    <location>
        <begin position="516"/>
        <end position="526"/>
    </location>
</feature>
<feature type="compositionally biased region" description="Low complexity" evidence="2">
    <location>
        <begin position="457"/>
        <end position="467"/>
    </location>
</feature>
<feature type="compositionally biased region" description="Low complexity" evidence="2">
    <location>
        <begin position="1325"/>
        <end position="1334"/>
    </location>
</feature>
<reference evidence="3" key="1">
    <citation type="submission" date="2021-02" db="EMBL/GenBank/DDBJ databases">
        <authorList>
            <person name="Dougan E. K."/>
            <person name="Rhodes N."/>
            <person name="Thang M."/>
            <person name="Chan C."/>
        </authorList>
    </citation>
    <scope>NUCLEOTIDE SEQUENCE</scope>
</reference>
<evidence type="ECO:0000256" key="1">
    <source>
        <dbReference type="SAM" id="Coils"/>
    </source>
</evidence>
<evidence type="ECO:0000313" key="4">
    <source>
        <dbReference type="Proteomes" id="UP000626109"/>
    </source>
</evidence>
<feature type="coiled-coil region" evidence="1">
    <location>
        <begin position="1119"/>
        <end position="1162"/>
    </location>
</feature>
<proteinExistence type="predicted"/>
<feature type="region of interest" description="Disordered" evidence="2">
    <location>
        <begin position="1"/>
        <end position="94"/>
    </location>
</feature>
<feature type="compositionally biased region" description="Basic and acidic residues" evidence="2">
    <location>
        <begin position="447"/>
        <end position="456"/>
    </location>
</feature>
<feature type="compositionally biased region" description="Polar residues" evidence="2">
    <location>
        <begin position="1"/>
        <end position="12"/>
    </location>
</feature>
<feature type="compositionally biased region" description="Basic and acidic residues" evidence="2">
    <location>
        <begin position="242"/>
        <end position="429"/>
    </location>
</feature>
<feature type="compositionally biased region" description="Low complexity" evidence="2">
    <location>
        <begin position="916"/>
        <end position="926"/>
    </location>
</feature>
<evidence type="ECO:0000256" key="2">
    <source>
        <dbReference type="SAM" id="MobiDB-lite"/>
    </source>
</evidence>
<dbReference type="PANTHER" id="PTHR47357">
    <property type="entry name" value="COP1-INTERACTIVE PROTEIN 1"/>
    <property type="match status" value="1"/>
</dbReference>